<gene>
    <name evidence="1" type="ORF">H8Q88_19635</name>
</gene>
<comment type="caution">
    <text evidence="1">The sequence shown here is derived from an EMBL/GenBank/DDBJ whole genome shotgun (WGS) entry which is preliminary data.</text>
</comment>
<proteinExistence type="predicted"/>
<evidence type="ECO:0000313" key="1">
    <source>
        <dbReference type="EMBL" id="MBC5853091.1"/>
    </source>
</evidence>
<protein>
    <submittedName>
        <fullName evidence="1">Uncharacterized protein</fullName>
    </submittedName>
</protein>
<evidence type="ECO:0000313" key="2">
    <source>
        <dbReference type="Proteomes" id="UP000615796"/>
    </source>
</evidence>
<keyword evidence="2" id="KW-1185">Reference proteome</keyword>
<sequence length="92" mass="10326">MHFEKTDSNDILPVTVLFKEDGEFILKCPHCGVNRTVQSESGSFSDIKGEIYEDNLCTGSFEISYDAKLVNDIGIVEAQPFDLDSCKDEEEE</sequence>
<accession>A0A9X0RDV5</accession>
<organism evidence="1 2">
    <name type="scientific">Vibrio metschnikovii</name>
    <dbReference type="NCBI Taxonomy" id="28172"/>
    <lineage>
        <taxon>Bacteria</taxon>
        <taxon>Pseudomonadati</taxon>
        <taxon>Pseudomonadota</taxon>
        <taxon>Gammaproteobacteria</taxon>
        <taxon>Vibrionales</taxon>
        <taxon>Vibrionaceae</taxon>
        <taxon>Vibrio</taxon>
    </lineage>
</organism>
<name>A0A9X0RDV5_VIBME</name>
<dbReference type="Proteomes" id="UP000615796">
    <property type="component" value="Unassembled WGS sequence"/>
</dbReference>
<reference evidence="1" key="1">
    <citation type="submission" date="2020-08" db="EMBL/GenBank/DDBJ databases">
        <title>Genome Sequencing and Pan-Genome Analysis of Migratory bird Vibrio Strains, Inner Mongolia.</title>
        <authorList>
            <person name="Zheng L."/>
        </authorList>
    </citation>
    <scope>NUCLEOTIDE SEQUENCE</scope>
    <source>
        <strain evidence="1">M13F</strain>
    </source>
</reference>
<dbReference type="EMBL" id="JACRUP010000025">
    <property type="protein sequence ID" value="MBC5853091.1"/>
    <property type="molecule type" value="Genomic_DNA"/>
</dbReference>
<dbReference type="RefSeq" id="WP_187027262.1">
    <property type="nucleotide sequence ID" value="NZ_JACRUP010000025.1"/>
</dbReference>
<dbReference type="AlphaFoldDB" id="A0A9X0RDV5"/>